<dbReference type="AlphaFoldDB" id="A0A4W5JFJ0"/>
<dbReference type="InterPro" id="IPR006630">
    <property type="entry name" value="La_HTH"/>
</dbReference>
<evidence type="ECO:0000259" key="3">
    <source>
        <dbReference type="SMART" id="SM00715"/>
    </source>
</evidence>
<dbReference type="GO" id="GO:0045727">
    <property type="term" value="P:positive regulation of translation"/>
    <property type="evidence" value="ECO:0007669"/>
    <property type="project" value="TreeGrafter"/>
</dbReference>
<dbReference type="Proteomes" id="UP000314982">
    <property type="component" value="Unassembled WGS sequence"/>
</dbReference>
<feature type="domain" description="HTH La-type RNA-binding" evidence="3">
    <location>
        <begin position="3"/>
        <end position="66"/>
    </location>
</feature>
<proteinExistence type="predicted"/>
<keyword evidence="5" id="KW-1185">Reference proteome</keyword>
<dbReference type="Ensembl" id="ENSHHUT00000003579.1">
    <property type="protein sequence ID" value="ENSHHUP00000003458.1"/>
    <property type="gene ID" value="ENSHHUG00000002152.1"/>
</dbReference>
<organism evidence="4 5">
    <name type="scientific">Hucho hucho</name>
    <name type="common">huchen</name>
    <dbReference type="NCBI Taxonomy" id="62062"/>
    <lineage>
        <taxon>Eukaryota</taxon>
        <taxon>Metazoa</taxon>
        <taxon>Chordata</taxon>
        <taxon>Craniata</taxon>
        <taxon>Vertebrata</taxon>
        <taxon>Euteleostomi</taxon>
        <taxon>Actinopterygii</taxon>
        <taxon>Neopterygii</taxon>
        <taxon>Teleostei</taxon>
        <taxon>Protacanthopterygii</taxon>
        <taxon>Salmoniformes</taxon>
        <taxon>Salmonidae</taxon>
        <taxon>Salmoninae</taxon>
        <taxon>Hucho</taxon>
    </lineage>
</organism>
<dbReference type="GO" id="GO:0005829">
    <property type="term" value="C:cytosol"/>
    <property type="evidence" value="ECO:0007669"/>
    <property type="project" value="TreeGrafter"/>
</dbReference>
<dbReference type="InterPro" id="IPR058699">
    <property type="entry name" value="RRM_LARP4/4B"/>
</dbReference>
<evidence type="ECO:0000256" key="1">
    <source>
        <dbReference type="ARBA" id="ARBA00022553"/>
    </source>
</evidence>
<dbReference type="Pfam" id="PF26088">
    <property type="entry name" value="RRM_LARP4"/>
    <property type="match status" value="1"/>
</dbReference>
<evidence type="ECO:0000256" key="2">
    <source>
        <dbReference type="ARBA" id="ARBA00022884"/>
    </source>
</evidence>
<keyword evidence="1" id="KW-0597">Phosphoprotein</keyword>
<dbReference type="GO" id="GO:0003730">
    <property type="term" value="F:mRNA 3'-UTR binding"/>
    <property type="evidence" value="ECO:0007669"/>
    <property type="project" value="TreeGrafter"/>
</dbReference>
<accession>A0A4W5JFJ0</accession>
<keyword evidence="2" id="KW-0694">RNA-binding</keyword>
<evidence type="ECO:0000313" key="5">
    <source>
        <dbReference type="Proteomes" id="UP000314982"/>
    </source>
</evidence>
<reference evidence="4" key="2">
    <citation type="submission" date="2025-08" db="UniProtKB">
        <authorList>
            <consortium name="Ensembl"/>
        </authorList>
    </citation>
    <scope>IDENTIFICATION</scope>
</reference>
<dbReference type="GeneTree" id="ENSGT00940000157755"/>
<dbReference type="InterPro" id="IPR045180">
    <property type="entry name" value="La_dom_prot"/>
</dbReference>
<sequence>MAPKTSNCPKTSTSRFENGLCGIEMTTLANLDHIKKLSTDLDLISDVLKSLPLVEVAECGQKVRPNQGRCIVILREVPETTPPEEVKALFACESLPRIQSCEFAQNDNWFITFKTEADAQQVQLGETETGVTEVNNSWERD</sequence>
<name>A0A4W5JFJ0_9TELE</name>
<reference evidence="5" key="1">
    <citation type="submission" date="2018-06" db="EMBL/GenBank/DDBJ databases">
        <title>Genome assembly of Danube salmon.</title>
        <authorList>
            <person name="Macqueen D.J."/>
            <person name="Gundappa M.K."/>
        </authorList>
    </citation>
    <scope>NUCLEOTIDE SEQUENCE [LARGE SCALE GENOMIC DNA]</scope>
</reference>
<evidence type="ECO:0000313" key="4">
    <source>
        <dbReference type="Ensembl" id="ENSHHUP00000003458.1"/>
    </source>
</evidence>
<dbReference type="PANTHER" id="PTHR22792">
    <property type="entry name" value="LUPUS LA PROTEIN-RELATED"/>
    <property type="match status" value="1"/>
</dbReference>
<protein>
    <recommendedName>
        <fullName evidence="3">HTH La-type RNA-binding domain-containing protein</fullName>
    </recommendedName>
</protein>
<reference evidence="4" key="3">
    <citation type="submission" date="2025-09" db="UniProtKB">
        <authorList>
            <consortium name="Ensembl"/>
        </authorList>
    </citation>
    <scope>IDENTIFICATION</scope>
</reference>
<dbReference type="GO" id="GO:0010494">
    <property type="term" value="C:cytoplasmic stress granule"/>
    <property type="evidence" value="ECO:0007669"/>
    <property type="project" value="TreeGrafter"/>
</dbReference>
<dbReference type="SUPFAM" id="SSF46785">
    <property type="entry name" value="Winged helix' DNA-binding domain"/>
    <property type="match status" value="1"/>
</dbReference>
<dbReference type="InterPro" id="IPR036388">
    <property type="entry name" value="WH-like_DNA-bd_sf"/>
</dbReference>
<dbReference type="Gene3D" id="1.10.10.10">
    <property type="entry name" value="Winged helix-like DNA-binding domain superfamily/Winged helix DNA-binding domain"/>
    <property type="match status" value="1"/>
</dbReference>
<dbReference type="PANTHER" id="PTHR22792:SF43">
    <property type="entry name" value="LA-RELATED PROTEIN 4B"/>
    <property type="match status" value="1"/>
</dbReference>
<dbReference type="SMART" id="SM00715">
    <property type="entry name" value="LA"/>
    <property type="match status" value="1"/>
</dbReference>
<dbReference type="InterPro" id="IPR036390">
    <property type="entry name" value="WH_DNA-bd_sf"/>
</dbReference>